<dbReference type="RefSeq" id="WP_212724376.1">
    <property type="nucleotide sequence ID" value="NZ_CP071250.1"/>
</dbReference>
<dbReference type="InterPro" id="IPR043519">
    <property type="entry name" value="NT_sf"/>
</dbReference>
<dbReference type="EMBL" id="CP071250">
    <property type="protein sequence ID" value="UUF08656.1"/>
    <property type="molecule type" value="Genomic_DNA"/>
</dbReference>
<name>A0A9Q9CK70_9FIRM</name>
<evidence type="ECO:0000256" key="5">
    <source>
        <dbReference type="ARBA" id="ARBA00022723"/>
    </source>
</evidence>
<evidence type="ECO:0000313" key="14">
    <source>
        <dbReference type="Proteomes" id="UP001058072"/>
    </source>
</evidence>
<dbReference type="PANTHER" id="PTHR46173">
    <property type="entry name" value="CCA TRNA NUCLEOTIDYLTRANSFERASE 1, MITOCHONDRIAL"/>
    <property type="match status" value="1"/>
</dbReference>
<dbReference type="Gene3D" id="1.10.3090.10">
    <property type="entry name" value="cca-adding enzyme, domain 2"/>
    <property type="match status" value="1"/>
</dbReference>
<dbReference type="GO" id="GO:0046872">
    <property type="term" value="F:metal ion binding"/>
    <property type="evidence" value="ECO:0007669"/>
    <property type="project" value="UniProtKB-KW"/>
</dbReference>
<dbReference type="GO" id="GO:0008033">
    <property type="term" value="P:tRNA processing"/>
    <property type="evidence" value="ECO:0007669"/>
    <property type="project" value="UniProtKB-KW"/>
</dbReference>
<dbReference type="CDD" id="cd05398">
    <property type="entry name" value="NT_ClassII-CCAase"/>
    <property type="match status" value="1"/>
</dbReference>
<keyword evidence="4 13" id="KW-0548">Nucleotidyltransferase</keyword>
<dbReference type="Pfam" id="PF12627">
    <property type="entry name" value="PolyA_pol_RNAbd"/>
    <property type="match status" value="1"/>
</dbReference>
<evidence type="ECO:0000256" key="2">
    <source>
        <dbReference type="ARBA" id="ARBA00022679"/>
    </source>
</evidence>
<dbReference type="Pfam" id="PF13735">
    <property type="entry name" value="tRNA_NucTran2_2"/>
    <property type="match status" value="1"/>
</dbReference>
<dbReference type="SUPFAM" id="SSF81301">
    <property type="entry name" value="Nucleotidyltransferase"/>
    <property type="match status" value="1"/>
</dbReference>
<evidence type="ECO:0000313" key="13">
    <source>
        <dbReference type="EMBL" id="UUF08656.1"/>
    </source>
</evidence>
<keyword evidence="5" id="KW-0479">Metal-binding</keyword>
<dbReference type="InterPro" id="IPR002646">
    <property type="entry name" value="PolA_pol_head_dom"/>
</dbReference>
<evidence type="ECO:0000256" key="3">
    <source>
        <dbReference type="ARBA" id="ARBA00022694"/>
    </source>
</evidence>
<feature type="domain" description="tRNA nucleotidyltransferase/poly(A) polymerase RNA and SrmB- binding" evidence="11">
    <location>
        <begin position="168"/>
        <end position="228"/>
    </location>
</feature>
<keyword evidence="6" id="KW-0547">Nucleotide-binding</keyword>
<dbReference type="Proteomes" id="UP001058072">
    <property type="component" value="Chromosome"/>
</dbReference>
<evidence type="ECO:0000259" key="11">
    <source>
        <dbReference type="Pfam" id="PF12627"/>
    </source>
</evidence>
<sequence length="379" mass="43767">MELLATGKMVLQTLNEAGYEAYFVGGMVRDQLINLPIYDVDITTSAKPEVVMSLFEKTIATGLAHGTVTVIINKIPIEVTTFRVETGYADYRHPNEVIFTASLEDDLKRRDFTINAIARDINDCLYDPMQGLNDLNNQLLKCVGVPTERFTEDPLRMLRGIRFVSKLGFSLDHETLEGIKKVSPLIAHISKERIKKELEGLIQGSSRQEAMHYLYDTQLLEALPDLAPLCEYRSYNFELLTHPILLFVLASLNLEELSRYLSAWPFSKEEKKCIQVLRSCVHSPVPMPYFTYRYGETWAQLYHQLICFLNQEMRPYEVIELPLQTRKQLAIDVATITKIINRPKGPWIQQLLEEIEYQIVMKQLVNNRAVLIEFIKQYR</sequence>
<evidence type="ECO:0000259" key="12">
    <source>
        <dbReference type="Pfam" id="PF13735"/>
    </source>
</evidence>
<evidence type="ECO:0000259" key="10">
    <source>
        <dbReference type="Pfam" id="PF01743"/>
    </source>
</evidence>
<dbReference type="GO" id="GO:0000166">
    <property type="term" value="F:nucleotide binding"/>
    <property type="evidence" value="ECO:0007669"/>
    <property type="project" value="UniProtKB-KW"/>
</dbReference>
<keyword evidence="7" id="KW-0460">Magnesium</keyword>
<proteinExistence type="inferred from homology"/>
<dbReference type="SUPFAM" id="SSF81891">
    <property type="entry name" value="Poly A polymerase C-terminal region-like"/>
    <property type="match status" value="1"/>
</dbReference>
<evidence type="ECO:0000256" key="9">
    <source>
        <dbReference type="RuleBase" id="RU003953"/>
    </source>
</evidence>
<dbReference type="NCBIfam" id="NF009814">
    <property type="entry name" value="PRK13299.1"/>
    <property type="match status" value="1"/>
</dbReference>
<keyword evidence="3" id="KW-0819">tRNA processing</keyword>
<keyword evidence="2 9" id="KW-0808">Transferase</keyword>
<organism evidence="13 14">
    <name type="scientific">Turicibacter bilis</name>
    <dbReference type="NCBI Taxonomy" id="2735723"/>
    <lineage>
        <taxon>Bacteria</taxon>
        <taxon>Bacillati</taxon>
        <taxon>Bacillota</taxon>
        <taxon>Erysipelotrichia</taxon>
        <taxon>Erysipelotrichales</taxon>
        <taxon>Turicibacteraceae</taxon>
        <taxon>Turicibacter</taxon>
    </lineage>
</organism>
<feature type="domain" description="CCA-adding enzyme C-terminal" evidence="12">
    <location>
        <begin position="245"/>
        <end position="375"/>
    </location>
</feature>
<keyword evidence="8 9" id="KW-0694">RNA-binding</keyword>
<dbReference type="EC" id="2.7.7.72" evidence="13"/>
<accession>A0A9Q9CK70</accession>
<protein>
    <submittedName>
        <fullName evidence="13">CCA tRNA nucleotidyltransferase</fullName>
        <ecNumber evidence="13">2.7.7.72</ecNumber>
    </submittedName>
</protein>
<dbReference type="GO" id="GO:0004810">
    <property type="term" value="F:CCA tRNA nucleotidyltransferase activity"/>
    <property type="evidence" value="ECO:0007669"/>
    <property type="project" value="UniProtKB-EC"/>
</dbReference>
<evidence type="ECO:0000256" key="6">
    <source>
        <dbReference type="ARBA" id="ARBA00022741"/>
    </source>
</evidence>
<dbReference type="InterPro" id="IPR032810">
    <property type="entry name" value="CCA-adding_enz_C"/>
</dbReference>
<feature type="domain" description="Poly A polymerase head" evidence="10">
    <location>
        <begin position="21"/>
        <end position="140"/>
    </location>
</feature>
<dbReference type="Gene3D" id="3.30.460.10">
    <property type="entry name" value="Beta Polymerase, domain 2"/>
    <property type="match status" value="1"/>
</dbReference>
<dbReference type="AlphaFoldDB" id="A0A9Q9CK70"/>
<dbReference type="GO" id="GO:0000049">
    <property type="term" value="F:tRNA binding"/>
    <property type="evidence" value="ECO:0007669"/>
    <property type="project" value="TreeGrafter"/>
</dbReference>
<evidence type="ECO:0000256" key="8">
    <source>
        <dbReference type="ARBA" id="ARBA00022884"/>
    </source>
</evidence>
<evidence type="ECO:0000256" key="7">
    <source>
        <dbReference type="ARBA" id="ARBA00022842"/>
    </source>
</evidence>
<dbReference type="Gene3D" id="1.10.246.80">
    <property type="match status" value="1"/>
</dbReference>
<evidence type="ECO:0000256" key="1">
    <source>
        <dbReference type="ARBA" id="ARBA00001946"/>
    </source>
</evidence>
<comment type="cofactor">
    <cofactor evidence="1">
        <name>Mg(2+)</name>
        <dbReference type="ChEBI" id="CHEBI:18420"/>
    </cofactor>
</comment>
<comment type="similarity">
    <text evidence="9">Belongs to the tRNA nucleotidyltransferase/poly(A) polymerase family.</text>
</comment>
<gene>
    <name evidence="13" type="ORF">J0J70_01120</name>
</gene>
<evidence type="ECO:0000256" key="4">
    <source>
        <dbReference type="ARBA" id="ARBA00022695"/>
    </source>
</evidence>
<dbReference type="InterPro" id="IPR032828">
    <property type="entry name" value="PolyA_RNA-bd"/>
</dbReference>
<reference evidence="13" key="1">
    <citation type="submission" date="2021-03" db="EMBL/GenBank/DDBJ databases">
        <title>Comparative Genomics and Metabolomics in the genus Turicibacter.</title>
        <authorList>
            <person name="Maki J."/>
            <person name="Looft T."/>
        </authorList>
    </citation>
    <scope>NUCLEOTIDE SEQUENCE</scope>
    <source>
        <strain evidence="13">ISU324</strain>
    </source>
</reference>
<dbReference type="PANTHER" id="PTHR46173:SF1">
    <property type="entry name" value="CCA TRNA NUCLEOTIDYLTRANSFERASE 1, MITOCHONDRIAL"/>
    <property type="match status" value="1"/>
</dbReference>
<dbReference type="Pfam" id="PF01743">
    <property type="entry name" value="PolyA_pol"/>
    <property type="match status" value="1"/>
</dbReference>
<dbReference type="InterPro" id="IPR050264">
    <property type="entry name" value="Bact_CCA-adding_enz_type3_sf"/>
</dbReference>